<gene>
    <name evidence="9" type="ORF">SacazDRAFT_03417</name>
</gene>
<feature type="compositionally biased region" description="Low complexity" evidence="6">
    <location>
        <begin position="705"/>
        <end position="738"/>
    </location>
</feature>
<dbReference type="OrthoDB" id="4990598at2"/>
<feature type="region of interest" description="Disordered" evidence="6">
    <location>
        <begin position="692"/>
        <end position="773"/>
    </location>
</feature>
<evidence type="ECO:0000256" key="5">
    <source>
        <dbReference type="ARBA" id="ARBA00023163"/>
    </source>
</evidence>
<feature type="compositionally biased region" description="Low complexity" evidence="6">
    <location>
        <begin position="488"/>
        <end position="502"/>
    </location>
</feature>
<feature type="domain" description="Putative zinc-finger" evidence="8">
    <location>
        <begin position="204"/>
        <end position="238"/>
    </location>
</feature>
<dbReference type="SUPFAM" id="SSF88659">
    <property type="entry name" value="Sigma3 and sigma4 domains of RNA polymerase sigma factors"/>
    <property type="match status" value="1"/>
</dbReference>
<feature type="compositionally biased region" description="Pro residues" evidence="6">
    <location>
        <begin position="423"/>
        <end position="432"/>
    </location>
</feature>
<dbReference type="Gene3D" id="1.10.1740.10">
    <property type="match status" value="1"/>
</dbReference>
<reference evidence="9 10" key="1">
    <citation type="journal article" date="2012" name="Stand. Genomic Sci.">
        <title>Genome sequence of the soil bacterium Saccharomonospora azurea type strain (NA-128(T)).</title>
        <authorList>
            <person name="Klenk H.P."/>
            <person name="Held B."/>
            <person name="Lucas S."/>
            <person name="Lapidus A."/>
            <person name="Copeland A."/>
            <person name="Hammon N."/>
            <person name="Pitluck S."/>
            <person name="Goodwin L.A."/>
            <person name="Han C."/>
            <person name="Tapia R."/>
            <person name="Brambilla E.M."/>
            <person name="Potter G."/>
            <person name="Land M."/>
            <person name="Ivanova N."/>
            <person name="Rohde M."/>
            <person name="Goker M."/>
            <person name="Detter J.C."/>
            <person name="Kyrpides N.C."/>
            <person name="Woyke T."/>
        </authorList>
    </citation>
    <scope>NUCLEOTIDE SEQUENCE [LARGE SCALE GENOMIC DNA]</scope>
    <source>
        <strain evidence="9 10">NA-128</strain>
    </source>
</reference>
<dbReference type="InterPro" id="IPR027383">
    <property type="entry name" value="Znf_put"/>
</dbReference>
<evidence type="ECO:0000256" key="2">
    <source>
        <dbReference type="ARBA" id="ARBA00023015"/>
    </source>
</evidence>
<proteinExistence type="inferred from homology"/>
<evidence type="ECO:0000313" key="9">
    <source>
        <dbReference type="EMBL" id="EHY90291.1"/>
    </source>
</evidence>
<dbReference type="InterPro" id="IPR013324">
    <property type="entry name" value="RNA_pol_sigma_r3/r4-like"/>
</dbReference>
<feature type="compositionally biased region" description="Pro residues" evidence="6">
    <location>
        <begin position="361"/>
        <end position="375"/>
    </location>
</feature>
<keyword evidence="2" id="KW-0805">Transcription regulation</keyword>
<feature type="compositionally biased region" description="Acidic residues" evidence="6">
    <location>
        <begin position="407"/>
        <end position="418"/>
    </location>
</feature>
<dbReference type="Pfam" id="PF13490">
    <property type="entry name" value="zf-HC2"/>
    <property type="match status" value="1"/>
</dbReference>
<feature type="compositionally biased region" description="Polar residues" evidence="6">
    <location>
        <begin position="340"/>
        <end position="350"/>
    </location>
</feature>
<dbReference type="SUPFAM" id="SSF88946">
    <property type="entry name" value="Sigma2 domain of RNA polymerase sigma factors"/>
    <property type="match status" value="1"/>
</dbReference>
<evidence type="ECO:0000259" key="7">
    <source>
        <dbReference type="Pfam" id="PF04542"/>
    </source>
</evidence>
<dbReference type="EMBL" id="CM001466">
    <property type="protein sequence ID" value="EHY90291.1"/>
    <property type="molecule type" value="Genomic_DNA"/>
</dbReference>
<evidence type="ECO:0000313" key="10">
    <source>
        <dbReference type="Proteomes" id="UP000004705"/>
    </source>
</evidence>
<dbReference type="NCBIfam" id="TIGR02937">
    <property type="entry name" value="sigma70-ECF"/>
    <property type="match status" value="1"/>
</dbReference>
<dbReference type="InterPro" id="IPR039425">
    <property type="entry name" value="RNA_pol_sigma-70-like"/>
</dbReference>
<dbReference type="CDD" id="cd06171">
    <property type="entry name" value="Sigma70_r4"/>
    <property type="match status" value="1"/>
</dbReference>
<dbReference type="Gene3D" id="1.10.10.10">
    <property type="entry name" value="Winged helix-like DNA-binding domain superfamily/Winged helix DNA-binding domain"/>
    <property type="match status" value="1"/>
</dbReference>
<feature type="compositionally biased region" description="Basic residues" evidence="6">
    <location>
        <begin position="758"/>
        <end position="773"/>
    </location>
</feature>
<feature type="compositionally biased region" description="Pro residues" evidence="6">
    <location>
        <begin position="382"/>
        <end position="403"/>
    </location>
</feature>
<evidence type="ECO:0000256" key="4">
    <source>
        <dbReference type="ARBA" id="ARBA00023125"/>
    </source>
</evidence>
<organism evidence="9 10">
    <name type="scientific">Saccharomonospora azurea NA-128</name>
    <dbReference type="NCBI Taxonomy" id="882081"/>
    <lineage>
        <taxon>Bacteria</taxon>
        <taxon>Bacillati</taxon>
        <taxon>Actinomycetota</taxon>
        <taxon>Actinomycetes</taxon>
        <taxon>Pseudonocardiales</taxon>
        <taxon>Pseudonocardiaceae</taxon>
        <taxon>Saccharomonospora</taxon>
    </lineage>
</organism>
<evidence type="ECO:0000259" key="8">
    <source>
        <dbReference type="Pfam" id="PF13490"/>
    </source>
</evidence>
<feature type="domain" description="RNA polymerase sigma-70 region 2" evidence="7">
    <location>
        <begin position="31"/>
        <end position="99"/>
    </location>
</feature>
<dbReference type="RefSeq" id="WP_005443589.1">
    <property type="nucleotide sequence ID" value="NZ_CM001466.1"/>
</dbReference>
<keyword evidence="5" id="KW-0804">Transcription</keyword>
<protein>
    <submittedName>
        <fullName evidence="9">RNA polymerase sigma factor, sigma-70 family</fullName>
    </submittedName>
</protein>
<dbReference type="InterPro" id="IPR041916">
    <property type="entry name" value="Anti_sigma_zinc_sf"/>
</dbReference>
<keyword evidence="10" id="KW-1185">Reference proteome</keyword>
<dbReference type="AlphaFoldDB" id="H8G6M1"/>
<dbReference type="PANTHER" id="PTHR43133">
    <property type="entry name" value="RNA POLYMERASE ECF-TYPE SIGMA FACTO"/>
    <property type="match status" value="1"/>
</dbReference>
<dbReference type="HOGENOM" id="CLU_021839_1_0_11"/>
<dbReference type="InterPro" id="IPR007627">
    <property type="entry name" value="RNA_pol_sigma70_r2"/>
</dbReference>
<dbReference type="Pfam" id="PF04542">
    <property type="entry name" value="Sigma70_r2"/>
    <property type="match status" value="1"/>
</dbReference>
<evidence type="ECO:0000256" key="3">
    <source>
        <dbReference type="ARBA" id="ARBA00023082"/>
    </source>
</evidence>
<dbReference type="Proteomes" id="UP000004705">
    <property type="component" value="Chromosome"/>
</dbReference>
<dbReference type="InterPro" id="IPR036388">
    <property type="entry name" value="WH-like_DNA-bd_sf"/>
</dbReference>
<evidence type="ECO:0000256" key="1">
    <source>
        <dbReference type="ARBA" id="ARBA00010641"/>
    </source>
</evidence>
<dbReference type="Gene3D" id="1.10.10.1320">
    <property type="entry name" value="Anti-sigma factor, zinc-finger domain"/>
    <property type="match status" value="1"/>
</dbReference>
<keyword evidence="4" id="KW-0238">DNA-binding</keyword>
<comment type="similarity">
    <text evidence="1">Belongs to the sigma-70 factor family. ECF subfamily.</text>
</comment>
<dbReference type="GO" id="GO:0006352">
    <property type="term" value="P:DNA-templated transcription initiation"/>
    <property type="evidence" value="ECO:0007669"/>
    <property type="project" value="InterPro"/>
</dbReference>
<feature type="region of interest" description="Disordered" evidence="6">
    <location>
        <begin position="333"/>
        <end position="524"/>
    </location>
</feature>
<dbReference type="GO" id="GO:0003677">
    <property type="term" value="F:DNA binding"/>
    <property type="evidence" value="ECO:0007669"/>
    <property type="project" value="UniProtKB-KW"/>
</dbReference>
<name>H8G6M1_9PSEU</name>
<sequence>MTTDSGGPHARGDADLIASVRAGRIEEYGALYERHVAAATRLARQLCRSAADADDVVAESFAKVLDVLRDGKGPDHAFRAYLLTTVRHTAYARARAASRVRPTDDVSAVSAVSAVAGETGTTTFTDPAVEDLERSLVTRAFHRLPERWQTVLWHTVIEQQPPSEVAPLLGMSPSAVSSLAYRARAGLRQEYLQAHLADTSSPRCRATATKLGAWTRDGLSLRERAQVEHHLDHCARCRALADELADVNGSLRGVVAFLVLGSAALGYLSGGDQPAAAAATLTTTGDVTTSAGTSRPAEAGPRQFLGVAVSGVALATAVAVALAAGGVSGGPVAFRPQADDGSQSPGTSVPSDPAPTTENPPSEPPLPTLPVPQPRPDSYQPSVPPTLPPPPLTLDPPASPVLPPGEDTPEPPPDEEPGDGNPVPKPQRPASPPKVTASSPDDGVALDAGGDPTDLDVTVRNDGSVPATSPSVELTLPEGVSAIAQPEAGGAPDDTAGTARADSGTVESNVSAPVPCPEGEETVSCEVPGRLDPGEREVLRFRVAASPEARSGTARGVVKVSGAQPASFTVPVTVKLDVVDLDVRAVGRHLDVTVRSEGVRSADAAVSLDVPAWAVHTYRLTCDRDEQSLRCTSRTPLEPGDTARLGAHVPLTHRADTVTVTATLGDDTATETIELDPLLPGLLSHEFAPERERPATGDADDQTGSAVPTPSPTTAPTTTSVAPSVASTPSLGPPTTTTHAVPDDGHARSPLRFLLRERRSRRPGLRLRPRRSA</sequence>
<dbReference type="PRINTS" id="PR01217">
    <property type="entry name" value="PRICHEXTENSN"/>
</dbReference>
<evidence type="ECO:0000256" key="6">
    <source>
        <dbReference type="SAM" id="MobiDB-lite"/>
    </source>
</evidence>
<dbReference type="InterPro" id="IPR014284">
    <property type="entry name" value="RNA_pol_sigma-70_dom"/>
</dbReference>
<dbReference type="PANTHER" id="PTHR43133:SF8">
    <property type="entry name" value="RNA POLYMERASE SIGMA FACTOR HI_1459-RELATED"/>
    <property type="match status" value="1"/>
</dbReference>
<dbReference type="InterPro" id="IPR013325">
    <property type="entry name" value="RNA_pol_sigma_r2"/>
</dbReference>
<keyword evidence="3" id="KW-0731">Sigma factor</keyword>
<accession>H8G6M1</accession>
<dbReference type="GO" id="GO:0016987">
    <property type="term" value="F:sigma factor activity"/>
    <property type="evidence" value="ECO:0007669"/>
    <property type="project" value="UniProtKB-KW"/>
</dbReference>